<dbReference type="InterPro" id="IPR007829">
    <property type="entry name" value="TM2"/>
</dbReference>
<sequence>METIIQGNVKVNKINKHVFVWVCNFLVGYLGVDRFVRGQIGLGIFKLLIGSWITLGIWPLVDFIISIVKAYSTYSDTQDITFLNGRYSK</sequence>
<evidence type="ECO:0000256" key="3">
    <source>
        <dbReference type="ARBA" id="ARBA00022989"/>
    </source>
</evidence>
<proteinExistence type="predicted"/>
<feature type="transmembrane region" description="Helical" evidence="5">
    <location>
        <begin position="48"/>
        <end position="68"/>
    </location>
</feature>
<organism evidence="7">
    <name type="scientific">Fructobacillus tropaeoli</name>
    <dbReference type="NCBI Taxonomy" id="709323"/>
    <lineage>
        <taxon>Bacteria</taxon>
        <taxon>Bacillati</taxon>
        <taxon>Bacillota</taxon>
        <taxon>Bacilli</taxon>
        <taxon>Lactobacillales</taxon>
        <taxon>Lactobacillaceae</taxon>
        <taxon>Fructobacillus</taxon>
    </lineage>
</organism>
<dbReference type="STRING" id="709323.GCA_001047135_01609"/>
<name>A0A3F3H248_9LACO</name>
<comment type="subcellular location">
    <subcellularLocation>
        <location evidence="1">Membrane</location>
        <topology evidence="1">Multi-pass membrane protein</topology>
    </subcellularLocation>
</comment>
<dbReference type="RefSeq" id="WP_059394361.1">
    <property type="nucleotide sequence ID" value="NZ_DF968106.1"/>
</dbReference>
<gene>
    <name evidence="7" type="ORF">FTRO_0290040</name>
</gene>
<dbReference type="EMBL" id="DF968106">
    <property type="protein sequence ID" value="GAP05051.1"/>
    <property type="molecule type" value="Genomic_DNA"/>
</dbReference>
<evidence type="ECO:0000256" key="4">
    <source>
        <dbReference type="ARBA" id="ARBA00023136"/>
    </source>
</evidence>
<keyword evidence="2 5" id="KW-0812">Transmembrane</keyword>
<evidence type="ECO:0000256" key="5">
    <source>
        <dbReference type="SAM" id="Phobius"/>
    </source>
</evidence>
<evidence type="ECO:0000313" key="7">
    <source>
        <dbReference type="EMBL" id="GAP05051.1"/>
    </source>
</evidence>
<feature type="transmembrane region" description="Helical" evidence="5">
    <location>
        <begin position="18"/>
        <end position="36"/>
    </location>
</feature>
<protein>
    <recommendedName>
        <fullName evidence="6">TM2 domain-containing protein</fullName>
    </recommendedName>
</protein>
<reference evidence="7" key="1">
    <citation type="journal article" date="2015" name="BMC Genomics">
        <title>Comparative genomics of Fructobacillus spp. and Leuconostoc spp. reveals niche-specific evolution of Fructobacillus spp.</title>
        <authorList>
            <person name="Endo A."/>
            <person name="Tanizawa Y."/>
            <person name="Tanaka N."/>
            <person name="Maeno S."/>
            <person name="Kumar H."/>
            <person name="Shiwa Y."/>
            <person name="Okada S."/>
            <person name="Yoshikawa H."/>
            <person name="Dicks L."/>
            <person name="Nakagawa J."/>
            <person name="Arita M."/>
        </authorList>
    </citation>
    <scope>NUCLEOTIDE SEQUENCE [LARGE SCALE GENOMIC DNA]</scope>
    <source>
        <strain evidence="7">F214-1</strain>
    </source>
</reference>
<dbReference type="Proteomes" id="UP000064514">
    <property type="component" value="Unassembled WGS sequence"/>
</dbReference>
<evidence type="ECO:0000256" key="2">
    <source>
        <dbReference type="ARBA" id="ARBA00022692"/>
    </source>
</evidence>
<dbReference type="GO" id="GO:0016020">
    <property type="term" value="C:membrane"/>
    <property type="evidence" value="ECO:0007669"/>
    <property type="project" value="UniProtKB-SubCell"/>
</dbReference>
<dbReference type="Pfam" id="PF05154">
    <property type="entry name" value="TM2"/>
    <property type="match status" value="1"/>
</dbReference>
<feature type="domain" description="TM2" evidence="6">
    <location>
        <begin position="16"/>
        <end position="64"/>
    </location>
</feature>
<dbReference type="AlphaFoldDB" id="A0A3F3H248"/>
<keyword evidence="4 5" id="KW-0472">Membrane</keyword>
<evidence type="ECO:0000259" key="6">
    <source>
        <dbReference type="Pfam" id="PF05154"/>
    </source>
</evidence>
<evidence type="ECO:0000256" key="1">
    <source>
        <dbReference type="ARBA" id="ARBA00004141"/>
    </source>
</evidence>
<keyword evidence="3 5" id="KW-1133">Transmembrane helix</keyword>
<accession>A0A3F3H248</accession>